<comment type="caution">
    <text evidence="1">The sequence shown here is derived from an EMBL/GenBank/DDBJ whole genome shotgun (WGS) entry which is preliminary data.</text>
</comment>
<gene>
    <name evidence="1" type="ORF">DVH24_029035</name>
</gene>
<protein>
    <submittedName>
        <fullName evidence="1">Uncharacterized protein</fullName>
    </submittedName>
</protein>
<sequence>MSTAGISGMMFQCVFEGSLSMQDTEIERRPYHKNCGCALHSNAGVCSNACQRNISFPKKQSWSDGTLCMQASAINFQTLLVGDIATLTSTVGRQNMNGIHNLALSNRRVCLSLSIQDTEIERRPYHKNCSCTLHSKSGVCSNACQRNLSFPKKQLGTNRSLCMQATATTSKFSSALVTSTSTGNSESVTGVH</sequence>
<name>A0A498HVK7_MALDO</name>
<dbReference type="Proteomes" id="UP000290289">
    <property type="component" value="Chromosome 15"/>
</dbReference>
<dbReference type="AlphaFoldDB" id="A0A498HVK7"/>
<accession>A0A498HVK7</accession>
<organism evidence="1 2">
    <name type="scientific">Malus domestica</name>
    <name type="common">Apple</name>
    <name type="synonym">Pyrus malus</name>
    <dbReference type="NCBI Taxonomy" id="3750"/>
    <lineage>
        <taxon>Eukaryota</taxon>
        <taxon>Viridiplantae</taxon>
        <taxon>Streptophyta</taxon>
        <taxon>Embryophyta</taxon>
        <taxon>Tracheophyta</taxon>
        <taxon>Spermatophyta</taxon>
        <taxon>Magnoliopsida</taxon>
        <taxon>eudicotyledons</taxon>
        <taxon>Gunneridae</taxon>
        <taxon>Pentapetalae</taxon>
        <taxon>rosids</taxon>
        <taxon>fabids</taxon>
        <taxon>Rosales</taxon>
        <taxon>Rosaceae</taxon>
        <taxon>Amygdaloideae</taxon>
        <taxon>Maleae</taxon>
        <taxon>Malus</taxon>
    </lineage>
</organism>
<dbReference type="PANTHER" id="PTHR35121:SF4">
    <property type="entry name" value="SWIM-TYPE DOMAIN-CONTAINING PROTEIN"/>
    <property type="match status" value="1"/>
</dbReference>
<keyword evidence="2" id="KW-1185">Reference proteome</keyword>
<dbReference type="EMBL" id="RDQH01000341">
    <property type="protein sequence ID" value="RXH74314.1"/>
    <property type="molecule type" value="Genomic_DNA"/>
</dbReference>
<evidence type="ECO:0000313" key="2">
    <source>
        <dbReference type="Proteomes" id="UP000290289"/>
    </source>
</evidence>
<proteinExistence type="predicted"/>
<dbReference type="PANTHER" id="PTHR35121">
    <property type="entry name" value="HOMEODOMAIN PROTEIN 8, PUTATIVE-RELATED"/>
    <property type="match status" value="1"/>
</dbReference>
<reference evidence="1 2" key="1">
    <citation type="submission" date="2018-10" db="EMBL/GenBank/DDBJ databases">
        <title>A high-quality apple genome assembly.</title>
        <authorList>
            <person name="Hu J."/>
        </authorList>
    </citation>
    <scope>NUCLEOTIDE SEQUENCE [LARGE SCALE GENOMIC DNA]</scope>
    <source>
        <strain evidence="2">cv. HFTH1</strain>
        <tissue evidence="1">Young leaf</tissue>
    </source>
</reference>
<evidence type="ECO:0000313" key="1">
    <source>
        <dbReference type="EMBL" id="RXH74314.1"/>
    </source>
</evidence>